<dbReference type="Proteomes" id="UP000324800">
    <property type="component" value="Unassembled WGS sequence"/>
</dbReference>
<name>A0A5J4TK85_9EUKA</name>
<dbReference type="AlphaFoldDB" id="A0A5J4TK85"/>
<accession>A0A5J4TK85</accession>
<reference evidence="1 2" key="1">
    <citation type="submission" date="2019-03" db="EMBL/GenBank/DDBJ databases">
        <title>Single cell metagenomics reveals metabolic interactions within the superorganism composed of flagellate Streblomastix strix and complex community of Bacteroidetes bacteria on its surface.</title>
        <authorList>
            <person name="Treitli S.C."/>
            <person name="Kolisko M."/>
            <person name="Husnik F."/>
            <person name="Keeling P."/>
            <person name="Hampl V."/>
        </authorList>
    </citation>
    <scope>NUCLEOTIDE SEQUENCE [LARGE SCALE GENOMIC DNA]</scope>
    <source>
        <strain evidence="1">ST1C</strain>
    </source>
</reference>
<gene>
    <name evidence="1" type="ORF">EZS28_046013</name>
</gene>
<proteinExistence type="predicted"/>
<comment type="caution">
    <text evidence="1">The sequence shown here is derived from an EMBL/GenBank/DDBJ whole genome shotgun (WGS) entry which is preliminary data.</text>
</comment>
<organism evidence="1 2">
    <name type="scientific">Streblomastix strix</name>
    <dbReference type="NCBI Taxonomy" id="222440"/>
    <lineage>
        <taxon>Eukaryota</taxon>
        <taxon>Metamonada</taxon>
        <taxon>Preaxostyla</taxon>
        <taxon>Oxymonadida</taxon>
        <taxon>Streblomastigidae</taxon>
        <taxon>Streblomastix</taxon>
    </lineage>
</organism>
<sequence>MERRGSIPKSKARLRPTRAGAHFLPRISQENSKQRSARVVNALILQEIGAINPRPDQQYECTHALVAVEITQQWGIDRWKAVNFLQICKFTLNVSCARRLALKRDEKILPPLQVLPLQT</sequence>
<evidence type="ECO:0000313" key="2">
    <source>
        <dbReference type="Proteomes" id="UP000324800"/>
    </source>
</evidence>
<dbReference type="EMBL" id="SNRW01029831">
    <property type="protein sequence ID" value="KAA6358459.1"/>
    <property type="molecule type" value="Genomic_DNA"/>
</dbReference>
<evidence type="ECO:0000313" key="1">
    <source>
        <dbReference type="EMBL" id="KAA6358459.1"/>
    </source>
</evidence>
<feature type="non-terminal residue" evidence="1">
    <location>
        <position position="119"/>
    </location>
</feature>
<protein>
    <submittedName>
        <fullName evidence="1">Uncharacterized protein</fullName>
    </submittedName>
</protein>